<reference evidence="1" key="1">
    <citation type="submission" date="2021-09" db="EMBL/GenBank/DDBJ databases">
        <title>Genomic analysis of Ralstonia spp.</title>
        <authorList>
            <person name="Aburjaile F."/>
            <person name="Ariute J.C."/>
            <person name="Pais A.K.L."/>
            <person name="Albuquerque G.M.R."/>
            <person name="Silva A.M.F."/>
            <person name="Brenig B."/>
            <person name="Azevedo V."/>
            <person name="Matiuzzi M."/>
            <person name="Ramos R."/>
            <person name="Goes-Neto A."/>
            <person name="Soares S."/>
            <person name="Iseppon A.M.B."/>
            <person name="Souza E."/>
            <person name="Gama M."/>
        </authorList>
    </citation>
    <scope>NUCLEOTIDE SEQUENCE</scope>
    <source>
        <strain evidence="1">CCRMRs91</strain>
    </source>
</reference>
<feature type="non-terminal residue" evidence="1">
    <location>
        <position position="1"/>
    </location>
</feature>
<sequence length="74" mass="8102">VSAKWDAISKKQQADAQACISSDSCKVVLNALVWPSIESALNEAKAECAPPRMCSAQAQEDINQLQRLWNQKDA</sequence>
<gene>
    <name evidence="1" type="ORF">LBW59_26020</name>
</gene>
<dbReference type="AlphaFoldDB" id="A0AAW5ZUW6"/>
<proteinExistence type="predicted"/>
<evidence type="ECO:0000313" key="2">
    <source>
        <dbReference type="Proteomes" id="UP001144050"/>
    </source>
</evidence>
<accession>A0AAW5ZUW6</accession>
<dbReference type="Proteomes" id="UP001144050">
    <property type="component" value="Unassembled WGS sequence"/>
</dbReference>
<organism evidence="1 2">
    <name type="scientific">Ralstonia solanacearum</name>
    <name type="common">Pseudomonas solanacearum</name>
    <dbReference type="NCBI Taxonomy" id="305"/>
    <lineage>
        <taxon>Bacteria</taxon>
        <taxon>Pseudomonadati</taxon>
        <taxon>Pseudomonadota</taxon>
        <taxon>Betaproteobacteria</taxon>
        <taxon>Burkholderiales</taxon>
        <taxon>Burkholderiaceae</taxon>
        <taxon>Ralstonia</taxon>
        <taxon>Ralstonia solanacearum species complex</taxon>
    </lineage>
</organism>
<dbReference type="RefSeq" id="WP_271657565.1">
    <property type="nucleotide sequence ID" value="NZ_JAIVFG010000233.1"/>
</dbReference>
<dbReference type="EMBL" id="JAIVFG010000233">
    <property type="protein sequence ID" value="MDB0574180.1"/>
    <property type="molecule type" value="Genomic_DNA"/>
</dbReference>
<comment type="caution">
    <text evidence="1">The sequence shown here is derived from an EMBL/GenBank/DDBJ whole genome shotgun (WGS) entry which is preliminary data.</text>
</comment>
<feature type="non-terminal residue" evidence="1">
    <location>
        <position position="74"/>
    </location>
</feature>
<evidence type="ECO:0000313" key="1">
    <source>
        <dbReference type="EMBL" id="MDB0574180.1"/>
    </source>
</evidence>
<name>A0AAW5ZUW6_RALSL</name>
<protein>
    <submittedName>
        <fullName evidence="1">Uncharacterized protein</fullName>
    </submittedName>
</protein>